<keyword evidence="3 4" id="KW-0443">Lipid metabolism</keyword>
<dbReference type="PANTHER" id="PTHR14226">
    <property type="entry name" value="NEUROPATHY TARGET ESTERASE/SWISS CHEESE D.MELANOGASTER"/>
    <property type="match status" value="1"/>
</dbReference>
<dbReference type="SUPFAM" id="SSF52151">
    <property type="entry name" value="FabD/lysophospholipase-like"/>
    <property type="match status" value="1"/>
</dbReference>
<dbReference type="Proteomes" id="UP001596060">
    <property type="component" value="Unassembled WGS sequence"/>
</dbReference>
<reference evidence="7" key="1">
    <citation type="journal article" date="2019" name="Int. J. Syst. Evol. Microbiol.">
        <title>The Global Catalogue of Microorganisms (GCM) 10K type strain sequencing project: providing services to taxonomists for standard genome sequencing and annotation.</title>
        <authorList>
            <consortium name="The Broad Institute Genomics Platform"/>
            <consortium name="The Broad Institute Genome Sequencing Center for Infectious Disease"/>
            <person name="Wu L."/>
            <person name="Ma J."/>
        </authorList>
    </citation>
    <scope>NUCLEOTIDE SEQUENCE [LARGE SCALE GENOMIC DNA]</scope>
    <source>
        <strain evidence="7">CCUG 43117</strain>
    </source>
</reference>
<comment type="caution">
    <text evidence="6">The sequence shown here is derived from an EMBL/GenBank/DDBJ whole genome shotgun (WGS) entry which is preliminary data.</text>
</comment>
<dbReference type="RefSeq" id="WP_377817306.1">
    <property type="nucleotide sequence ID" value="NZ_JBHSLU010000060.1"/>
</dbReference>
<keyword evidence="2 4" id="KW-0442">Lipid degradation</keyword>
<dbReference type="EMBL" id="JBHSLU010000060">
    <property type="protein sequence ID" value="MFC5507000.1"/>
    <property type="molecule type" value="Genomic_DNA"/>
</dbReference>
<accession>A0ABW0P3L3</accession>
<dbReference type="PROSITE" id="PS51635">
    <property type="entry name" value="PNPLA"/>
    <property type="match status" value="1"/>
</dbReference>
<evidence type="ECO:0000313" key="6">
    <source>
        <dbReference type="EMBL" id="MFC5507000.1"/>
    </source>
</evidence>
<evidence type="ECO:0000256" key="1">
    <source>
        <dbReference type="ARBA" id="ARBA00022801"/>
    </source>
</evidence>
<dbReference type="InterPro" id="IPR050301">
    <property type="entry name" value="NTE"/>
</dbReference>
<feature type="short sequence motif" description="DGA/G" evidence="4">
    <location>
        <begin position="203"/>
        <end position="205"/>
    </location>
</feature>
<keyword evidence="1 4" id="KW-0378">Hydrolase</keyword>
<evidence type="ECO:0000313" key="7">
    <source>
        <dbReference type="Proteomes" id="UP001596060"/>
    </source>
</evidence>
<dbReference type="InterPro" id="IPR021095">
    <property type="entry name" value="DUF3734"/>
</dbReference>
<keyword evidence="7" id="KW-1185">Reference proteome</keyword>
<feature type="active site" description="Proton acceptor" evidence="4">
    <location>
        <position position="203"/>
    </location>
</feature>
<feature type="active site" description="Nucleophile" evidence="4">
    <location>
        <position position="51"/>
    </location>
</feature>
<dbReference type="Pfam" id="PF01734">
    <property type="entry name" value="Patatin"/>
    <property type="match status" value="1"/>
</dbReference>
<sequence>MSAPIRAKPADFDKKIGLVLQGGGALGSYQAGVYEALAEAGYHPDWVAGISIGAINGAIIAGNAPAERVARLRGFWERVTAPVTSFPFLPFSQAMNRRWHATSALLFGQSGFFAPRPLTDWFSSPVSYYDTAALRSTLEAFIDFDRLNARETRFSVGAANVRTGDFAYFDSREMRIGPEHIMASAALPPGFPPVEIEGEHYWDGGLVSNTPLQYVLDYVPRRSRLTFQVDVFNAEGQLPDDLDSAMEREKDIRYSSRTRAATDMARVIHDVRHNINSLIERLPEDLRRTKEAQFLYDFGCVTRMDIVRLSYRPVEAQGPSKDYEFSAGTMEARWAQGIQDAQSALSGSPWLEPMPEELGARLFDGAWATNAPAQTSLLARSRPAAAEAG</sequence>
<protein>
    <submittedName>
        <fullName evidence="6">Patatin-like phospholipase family protein</fullName>
    </submittedName>
</protein>
<gene>
    <name evidence="6" type="ORF">ACFPN9_17325</name>
</gene>
<dbReference type="InterPro" id="IPR016035">
    <property type="entry name" value="Acyl_Trfase/lysoPLipase"/>
</dbReference>
<evidence type="ECO:0000259" key="5">
    <source>
        <dbReference type="PROSITE" id="PS51635"/>
    </source>
</evidence>
<feature type="short sequence motif" description="GXGXXG" evidence="4">
    <location>
        <begin position="22"/>
        <end position="27"/>
    </location>
</feature>
<evidence type="ECO:0000256" key="3">
    <source>
        <dbReference type="ARBA" id="ARBA00023098"/>
    </source>
</evidence>
<dbReference type="Gene3D" id="3.40.1090.10">
    <property type="entry name" value="Cytosolic phospholipase A2 catalytic domain"/>
    <property type="match status" value="2"/>
</dbReference>
<name>A0ABW0P3L3_9HYPH</name>
<feature type="short sequence motif" description="GXSXG" evidence="4">
    <location>
        <begin position="49"/>
        <end position="53"/>
    </location>
</feature>
<evidence type="ECO:0000256" key="4">
    <source>
        <dbReference type="PROSITE-ProRule" id="PRU01161"/>
    </source>
</evidence>
<dbReference type="PANTHER" id="PTHR14226:SF57">
    <property type="entry name" value="BLR7027 PROTEIN"/>
    <property type="match status" value="1"/>
</dbReference>
<dbReference type="InterPro" id="IPR002641">
    <property type="entry name" value="PNPLA_dom"/>
</dbReference>
<dbReference type="CDD" id="cd07209">
    <property type="entry name" value="Pat_hypo_Ecoli_Z1214_like"/>
    <property type="match status" value="1"/>
</dbReference>
<proteinExistence type="predicted"/>
<feature type="domain" description="PNPLA" evidence="5">
    <location>
        <begin position="18"/>
        <end position="216"/>
    </location>
</feature>
<organism evidence="6 7">
    <name type="scientific">Bosea massiliensis</name>
    <dbReference type="NCBI Taxonomy" id="151419"/>
    <lineage>
        <taxon>Bacteria</taxon>
        <taxon>Pseudomonadati</taxon>
        <taxon>Pseudomonadota</taxon>
        <taxon>Alphaproteobacteria</taxon>
        <taxon>Hyphomicrobiales</taxon>
        <taxon>Boseaceae</taxon>
        <taxon>Bosea</taxon>
    </lineage>
</organism>
<evidence type="ECO:0000256" key="2">
    <source>
        <dbReference type="ARBA" id="ARBA00022963"/>
    </source>
</evidence>
<dbReference type="Pfam" id="PF12536">
    <property type="entry name" value="DUF3734"/>
    <property type="match status" value="1"/>
</dbReference>